<dbReference type="InterPro" id="IPR001633">
    <property type="entry name" value="EAL_dom"/>
</dbReference>
<dbReference type="InterPro" id="IPR035919">
    <property type="entry name" value="EAL_sf"/>
</dbReference>
<dbReference type="KEGG" id="alv:Alvin_0425"/>
<dbReference type="SUPFAM" id="SSF47226">
    <property type="entry name" value="Histidine-containing phosphotransfer domain, HPT domain"/>
    <property type="match status" value="1"/>
</dbReference>
<dbReference type="InterPro" id="IPR029787">
    <property type="entry name" value="Nucleotide_cyclase"/>
</dbReference>
<dbReference type="Gene3D" id="3.30.70.270">
    <property type="match status" value="1"/>
</dbReference>
<dbReference type="InterPro" id="IPR036641">
    <property type="entry name" value="HPT_dom_sf"/>
</dbReference>
<dbReference type="eggNOG" id="COG0784">
    <property type="taxonomic scope" value="Bacteria"/>
</dbReference>
<dbReference type="Pfam" id="PF00512">
    <property type="entry name" value="HisKA"/>
    <property type="match status" value="1"/>
</dbReference>
<sequence>MNTSSPQRLGAGHAPLADLSHALHTQLNGLLGMSELLMETVLDPTQRGYVETLARAGRRLQDVIRDVLDLARIETGQIQLAPREFDLMGALEAVLDSAVEQAEVAGLELAGDLAPDLPYRVLGDPDRFGRLLRYLIEDLIDLTPAGELLVRASWLEDRLRVEILTGQANGLVLPADSGAPWTGRAAGSGLGLTVACAWAECMGGRIWSEPESLDGRLTCVELPLAVASSERRGRHLGGILAGGRVLLLAPEGLMAQTLEARLDDQGLSVSRATEVEAARRAVREAASSGAPFDALLVDARVKGLEPLLSERSIQSEPALAALQRLLLVPRRSGWRDDQAAALAVTAQLTKPVTPGVVLAALNGSGAEPVRAESWIAEDEPPVATPRAGLGLRVLVADDNAINQDTVTAMLRSLGCESRIVFDGQAAIEALSRESFDLVLMDCKMPLMDGYEAARRIRLQEGESRTRLPIIALTAHALEGDQERCRAAGMDDYLTKPLSRRALRAMLERWSPRRWEGGATGPDPEFGSGPLYALSAGVEAFMDWPILDPGPLDRVRALDATTGSALQARLIGGFLEAESGLSAALRSALEARRSAPLTEAARALGASAATLGLRRLAGLCEHLERLPESALTPRMSVESIATLDALLVQSRAAVESLAVRSTTDAASTADPARSSGSMDAPDALDGSPQRHPVEPPSILMISVDPVLESGVRSQLAETEWQIVFAHDAQSTLESVARRRPDLILLDLMAPGLDGHEICHRLRQYPGLELIPILALIEDEDHAAIERAYEAGATDFQFKPLKWPLLLHRIRYLLRGQATLEALHRSEASQSALIAAIPDALLRLDSQGRVLQFKSGWLPGQARARPESSVSTLSDLLPESACAVIRRELAATLVEHGVRELEIDVTDEHDEARVFEARLIAIDADQIILLLRDMTERQRRQRVIQQLAYQDSLTGLANRRRFNLDLARALAHARRRDDRLALLCLDLDRFKRVNDSLGHGIGDDLLRVAAQRLQDAVDEVGTALKPQGIAFAGTIARLGGDELTLILKGRDAERIAMRVADAILNKFRQPFRLGGHSLVCTASIGIALSPDDGDTPEILLKHADTALYAAKLQGRDTYRFFTAPMGARVRQRLETEARLRHALEHDEFRLHYQPILDSRTRAPIALEALLRWEDREQGLREPESFIPVADESGLILPIGAWVIAEIGRQLAHWANQGHVQPVSINLSEAQFSDRGLIERLFRLARACPPGTIELDVTESLLLARDARLLDTLARLREQGMRVAIDDFGTGYSSLALLKHLPIDTLKIDRTFIQEIGREHTTELLIRTMIGLGHGLGLRLVAEGVETEEQLAFLAREGCHAVQGFLLQPPVPASKVVPGCDGS</sequence>
<dbReference type="PROSITE" id="PS50887">
    <property type="entry name" value="GGDEF"/>
    <property type="match status" value="1"/>
</dbReference>
<dbReference type="Pfam" id="PF00990">
    <property type="entry name" value="GGDEF"/>
    <property type="match status" value="1"/>
</dbReference>
<feature type="compositionally biased region" description="Low complexity" evidence="6">
    <location>
        <begin position="659"/>
        <end position="674"/>
    </location>
</feature>
<gene>
    <name evidence="12" type="ordered locus">Alvin_0425</name>
</gene>
<dbReference type="CDD" id="cd00082">
    <property type="entry name" value="HisKA"/>
    <property type="match status" value="1"/>
</dbReference>
<dbReference type="InterPro" id="IPR001789">
    <property type="entry name" value="Sig_transdc_resp-reg_receiver"/>
</dbReference>
<dbReference type="CDD" id="cd01949">
    <property type="entry name" value="GGDEF"/>
    <property type="match status" value="1"/>
</dbReference>
<protein>
    <recommendedName>
        <fullName evidence="2">histidine kinase</fullName>
        <ecNumber evidence="2">2.7.13.3</ecNumber>
    </recommendedName>
</protein>
<dbReference type="Pfam" id="PF00072">
    <property type="entry name" value="Response_reg"/>
    <property type="match status" value="2"/>
</dbReference>
<dbReference type="PROSITE" id="PS50883">
    <property type="entry name" value="EAL"/>
    <property type="match status" value="1"/>
</dbReference>
<dbReference type="InterPro" id="IPR000160">
    <property type="entry name" value="GGDEF_dom"/>
</dbReference>
<dbReference type="SMART" id="SM00052">
    <property type="entry name" value="EAL"/>
    <property type="match status" value="1"/>
</dbReference>
<dbReference type="EMBL" id="CP001896">
    <property type="protein sequence ID" value="ADC61384.1"/>
    <property type="molecule type" value="Genomic_DNA"/>
</dbReference>
<dbReference type="PANTHER" id="PTHR44757:SF2">
    <property type="entry name" value="BIOFILM ARCHITECTURE MAINTENANCE PROTEIN MBAA"/>
    <property type="match status" value="1"/>
</dbReference>
<dbReference type="EC" id="2.7.13.3" evidence="2"/>
<reference evidence="12 13" key="1">
    <citation type="journal article" date="2011" name="Stand. Genomic Sci.">
        <title>Complete genome sequence of Allochromatium vinosum DSM 180(T).</title>
        <authorList>
            <person name="Weissgerber T."/>
            <person name="Zigann R."/>
            <person name="Bruce D."/>
            <person name="Chang Y.J."/>
            <person name="Detter J.C."/>
            <person name="Han C."/>
            <person name="Hauser L."/>
            <person name="Jeffries C.D."/>
            <person name="Land M."/>
            <person name="Munk A.C."/>
            <person name="Tapia R."/>
            <person name="Dahl C."/>
        </authorList>
    </citation>
    <scope>NUCLEOTIDE SEQUENCE [LARGE SCALE GENOMIC DNA]</scope>
    <source>
        <strain evidence="13">ATCC 17899 / DSM 180 / NBRC 103801 / NCIMB 10441 / D</strain>
    </source>
</reference>
<feature type="domain" description="EAL" evidence="9">
    <location>
        <begin position="1130"/>
        <end position="1380"/>
    </location>
</feature>
<dbReference type="eggNOG" id="COG3706">
    <property type="taxonomic scope" value="Bacteria"/>
</dbReference>
<dbReference type="OrthoDB" id="5563233at2"/>
<dbReference type="PROSITE" id="PS50109">
    <property type="entry name" value="HIS_KIN"/>
    <property type="match status" value="1"/>
</dbReference>
<name>D3RNA0_ALLVD</name>
<feature type="domain" description="Response regulatory" evidence="8">
    <location>
        <begin position="696"/>
        <end position="812"/>
    </location>
</feature>
<evidence type="ECO:0000256" key="4">
    <source>
        <dbReference type="PROSITE-ProRule" id="PRU00110"/>
    </source>
</evidence>
<evidence type="ECO:0000256" key="2">
    <source>
        <dbReference type="ARBA" id="ARBA00012438"/>
    </source>
</evidence>
<dbReference type="NCBIfam" id="TIGR00254">
    <property type="entry name" value="GGDEF"/>
    <property type="match status" value="1"/>
</dbReference>
<keyword evidence="3" id="KW-0902">Two-component regulatory system</keyword>
<dbReference type="Gene3D" id="3.20.20.450">
    <property type="entry name" value="EAL domain"/>
    <property type="match status" value="1"/>
</dbReference>
<feature type="region of interest" description="Disordered" evidence="6">
    <location>
        <begin position="658"/>
        <end position="694"/>
    </location>
</feature>
<proteinExistence type="predicted"/>
<evidence type="ECO:0000313" key="13">
    <source>
        <dbReference type="Proteomes" id="UP000001441"/>
    </source>
</evidence>
<evidence type="ECO:0000256" key="1">
    <source>
        <dbReference type="ARBA" id="ARBA00000085"/>
    </source>
</evidence>
<dbReference type="InterPro" id="IPR008207">
    <property type="entry name" value="Sig_transdc_His_kin_Hpt_dom"/>
</dbReference>
<dbReference type="Gene3D" id="1.20.120.160">
    <property type="entry name" value="HPT domain"/>
    <property type="match status" value="1"/>
</dbReference>
<evidence type="ECO:0000259" key="9">
    <source>
        <dbReference type="PROSITE" id="PS50883"/>
    </source>
</evidence>
<dbReference type="Gene3D" id="3.30.565.10">
    <property type="entry name" value="Histidine kinase-like ATPase, C-terminal domain"/>
    <property type="match status" value="1"/>
</dbReference>
<dbReference type="SUPFAM" id="SSF55874">
    <property type="entry name" value="ATPase domain of HSP90 chaperone/DNA topoisomerase II/histidine kinase"/>
    <property type="match status" value="1"/>
</dbReference>
<dbReference type="InterPro" id="IPR005467">
    <property type="entry name" value="His_kinase_dom"/>
</dbReference>
<feature type="domain" description="HPt" evidence="11">
    <location>
        <begin position="562"/>
        <end position="659"/>
    </location>
</feature>
<dbReference type="Gene3D" id="3.40.50.2300">
    <property type="match status" value="2"/>
</dbReference>
<dbReference type="RefSeq" id="WP_012969660.1">
    <property type="nucleotide sequence ID" value="NC_013851.1"/>
</dbReference>
<dbReference type="Proteomes" id="UP000001441">
    <property type="component" value="Chromosome"/>
</dbReference>
<dbReference type="GO" id="GO:0000155">
    <property type="term" value="F:phosphorelay sensor kinase activity"/>
    <property type="evidence" value="ECO:0007669"/>
    <property type="project" value="InterPro"/>
</dbReference>
<feature type="modified residue" description="4-aspartylphosphate" evidence="5">
    <location>
        <position position="745"/>
    </location>
</feature>
<evidence type="ECO:0000259" key="11">
    <source>
        <dbReference type="PROSITE" id="PS50894"/>
    </source>
</evidence>
<dbReference type="InterPro" id="IPR036097">
    <property type="entry name" value="HisK_dim/P_sf"/>
</dbReference>
<dbReference type="eggNOG" id="COG5001">
    <property type="taxonomic scope" value="Bacteria"/>
</dbReference>
<feature type="domain" description="Histidine kinase" evidence="7">
    <location>
        <begin position="18"/>
        <end position="226"/>
    </location>
</feature>
<feature type="domain" description="GGDEF" evidence="10">
    <location>
        <begin position="976"/>
        <end position="1121"/>
    </location>
</feature>
<dbReference type="STRING" id="572477.Alvin_0425"/>
<dbReference type="Gene3D" id="3.30.450.20">
    <property type="entry name" value="PAS domain"/>
    <property type="match status" value="1"/>
</dbReference>
<dbReference type="SUPFAM" id="SSF55073">
    <property type="entry name" value="Nucleotide cyclase"/>
    <property type="match status" value="1"/>
</dbReference>
<dbReference type="InterPro" id="IPR035965">
    <property type="entry name" value="PAS-like_dom_sf"/>
</dbReference>
<dbReference type="CDD" id="cd01948">
    <property type="entry name" value="EAL"/>
    <property type="match status" value="1"/>
</dbReference>
<comment type="catalytic activity">
    <reaction evidence="1">
        <text>ATP + protein L-histidine = ADP + protein N-phospho-L-histidine.</text>
        <dbReference type="EC" id="2.7.13.3"/>
    </reaction>
</comment>
<evidence type="ECO:0000259" key="10">
    <source>
        <dbReference type="PROSITE" id="PS50887"/>
    </source>
</evidence>
<feature type="domain" description="Response regulatory" evidence="8">
    <location>
        <begin position="392"/>
        <end position="510"/>
    </location>
</feature>
<comment type="caution">
    <text evidence="4">Lacks conserved residue(s) required for the propagation of feature annotation.</text>
</comment>
<dbReference type="SUPFAM" id="SSF55785">
    <property type="entry name" value="PYP-like sensor domain (PAS domain)"/>
    <property type="match status" value="1"/>
</dbReference>
<dbReference type="InterPro" id="IPR036890">
    <property type="entry name" value="HATPase_C_sf"/>
</dbReference>
<dbReference type="SUPFAM" id="SSF47384">
    <property type="entry name" value="Homodimeric domain of signal transducing histidine kinase"/>
    <property type="match status" value="1"/>
</dbReference>
<dbReference type="HOGENOM" id="CLU_255629_0_0_6"/>
<keyword evidence="13" id="KW-1185">Reference proteome</keyword>
<dbReference type="SMART" id="SM00448">
    <property type="entry name" value="REC"/>
    <property type="match status" value="2"/>
</dbReference>
<dbReference type="PROSITE" id="PS50110">
    <property type="entry name" value="RESPONSE_REGULATORY"/>
    <property type="match status" value="2"/>
</dbReference>
<dbReference type="InterPro" id="IPR043128">
    <property type="entry name" value="Rev_trsase/Diguanyl_cyclase"/>
</dbReference>
<dbReference type="InterPro" id="IPR052155">
    <property type="entry name" value="Biofilm_reg_signaling"/>
</dbReference>
<dbReference type="SUPFAM" id="SSF141868">
    <property type="entry name" value="EAL domain-like"/>
    <property type="match status" value="1"/>
</dbReference>
<dbReference type="PROSITE" id="PS50894">
    <property type="entry name" value="HPT"/>
    <property type="match status" value="1"/>
</dbReference>
<dbReference type="Pfam" id="PF00563">
    <property type="entry name" value="EAL"/>
    <property type="match status" value="1"/>
</dbReference>
<evidence type="ECO:0000256" key="3">
    <source>
        <dbReference type="ARBA" id="ARBA00023012"/>
    </source>
</evidence>
<dbReference type="InterPro" id="IPR011006">
    <property type="entry name" value="CheY-like_superfamily"/>
</dbReference>
<evidence type="ECO:0000256" key="5">
    <source>
        <dbReference type="PROSITE-ProRule" id="PRU00169"/>
    </source>
</evidence>
<dbReference type="PANTHER" id="PTHR44757">
    <property type="entry name" value="DIGUANYLATE CYCLASE DGCP"/>
    <property type="match status" value="1"/>
</dbReference>
<dbReference type="SUPFAM" id="SSF52172">
    <property type="entry name" value="CheY-like"/>
    <property type="match status" value="3"/>
</dbReference>
<organism evidence="12 13">
    <name type="scientific">Allochromatium vinosum (strain ATCC 17899 / DSM 180 / NBRC 103801 / NCIMB 10441 / D)</name>
    <name type="common">Chromatium vinosum</name>
    <dbReference type="NCBI Taxonomy" id="572477"/>
    <lineage>
        <taxon>Bacteria</taxon>
        <taxon>Pseudomonadati</taxon>
        <taxon>Pseudomonadota</taxon>
        <taxon>Gammaproteobacteria</taxon>
        <taxon>Chromatiales</taxon>
        <taxon>Chromatiaceae</taxon>
        <taxon>Allochromatium</taxon>
    </lineage>
</organism>
<evidence type="ECO:0000259" key="8">
    <source>
        <dbReference type="PROSITE" id="PS50110"/>
    </source>
</evidence>
<evidence type="ECO:0000256" key="6">
    <source>
        <dbReference type="SAM" id="MobiDB-lite"/>
    </source>
</evidence>
<dbReference type="CDD" id="cd17546">
    <property type="entry name" value="REC_hyHK_CKI1_RcsC-like"/>
    <property type="match status" value="1"/>
</dbReference>
<dbReference type="InterPro" id="IPR003661">
    <property type="entry name" value="HisK_dim/P_dom"/>
</dbReference>
<dbReference type="SMART" id="SM00267">
    <property type="entry name" value="GGDEF"/>
    <property type="match status" value="1"/>
</dbReference>
<accession>D3RNA0</accession>
<dbReference type="SMART" id="SM00388">
    <property type="entry name" value="HisKA"/>
    <property type="match status" value="1"/>
</dbReference>
<feature type="modified residue" description="4-aspartylphosphate" evidence="5">
    <location>
        <position position="441"/>
    </location>
</feature>
<dbReference type="eggNOG" id="COG4251">
    <property type="taxonomic scope" value="Bacteria"/>
</dbReference>
<keyword evidence="5" id="KW-0597">Phosphoprotein</keyword>
<evidence type="ECO:0000259" key="7">
    <source>
        <dbReference type="PROSITE" id="PS50109"/>
    </source>
</evidence>
<evidence type="ECO:0000313" key="12">
    <source>
        <dbReference type="EMBL" id="ADC61384.1"/>
    </source>
</evidence>
<dbReference type="Gene3D" id="1.10.287.130">
    <property type="match status" value="1"/>
</dbReference>